<evidence type="ECO:0000313" key="7">
    <source>
        <dbReference type="EMBL" id="QKE89469.1"/>
    </source>
</evidence>
<dbReference type="Proteomes" id="UP000500767">
    <property type="component" value="Chromosome"/>
</dbReference>
<organism evidence="7 8">
    <name type="scientific">Lichenicola cladoniae</name>
    <dbReference type="NCBI Taxonomy" id="1484109"/>
    <lineage>
        <taxon>Bacteria</taxon>
        <taxon>Pseudomonadati</taxon>
        <taxon>Pseudomonadota</taxon>
        <taxon>Alphaproteobacteria</taxon>
        <taxon>Acetobacterales</taxon>
        <taxon>Acetobacteraceae</taxon>
        <taxon>Lichenicola</taxon>
    </lineage>
</organism>
<evidence type="ECO:0000256" key="4">
    <source>
        <dbReference type="ARBA" id="ARBA00023284"/>
    </source>
</evidence>
<reference evidence="7 8" key="1">
    <citation type="journal article" date="2014" name="World J. Microbiol. Biotechnol.">
        <title>Biodiversity and physiological characteristics of Antarctic and Arctic lichens-associated bacteria.</title>
        <authorList>
            <person name="Lee Y.M."/>
            <person name="Kim E.H."/>
            <person name="Lee H.K."/>
            <person name="Hong S.G."/>
        </authorList>
    </citation>
    <scope>NUCLEOTIDE SEQUENCE [LARGE SCALE GENOMIC DNA]</scope>
    <source>
        <strain evidence="7 8">PAMC 26569</strain>
    </source>
</reference>
<evidence type="ECO:0000256" key="3">
    <source>
        <dbReference type="ARBA" id="ARBA00023157"/>
    </source>
</evidence>
<feature type="transmembrane region" description="Helical" evidence="5">
    <location>
        <begin position="81"/>
        <end position="101"/>
    </location>
</feature>
<evidence type="ECO:0000259" key="6">
    <source>
        <dbReference type="PROSITE" id="PS51352"/>
    </source>
</evidence>
<accession>A0A6M8HM64</accession>
<dbReference type="AlphaFoldDB" id="A0A6M8HM64"/>
<dbReference type="GO" id="GO:0017004">
    <property type="term" value="P:cytochrome complex assembly"/>
    <property type="evidence" value="ECO:0007669"/>
    <property type="project" value="UniProtKB-KW"/>
</dbReference>
<evidence type="ECO:0000256" key="1">
    <source>
        <dbReference type="ARBA" id="ARBA00004196"/>
    </source>
</evidence>
<keyword evidence="4" id="KW-0676">Redox-active center</keyword>
<feature type="transmembrane region" description="Helical" evidence="5">
    <location>
        <begin position="12"/>
        <end position="33"/>
    </location>
</feature>
<comment type="subcellular location">
    <subcellularLocation>
        <location evidence="1">Cell envelope</location>
    </subcellularLocation>
</comment>
<protein>
    <submittedName>
        <fullName evidence="7">DsbE family thiol:disulfide interchange protein</fullName>
    </submittedName>
</protein>
<dbReference type="PANTHER" id="PTHR42852">
    <property type="entry name" value="THIOL:DISULFIDE INTERCHANGE PROTEIN DSBE"/>
    <property type="match status" value="1"/>
</dbReference>
<keyword evidence="2" id="KW-0201">Cytochrome c-type biogenesis</keyword>
<dbReference type="Gene3D" id="3.40.30.10">
    <property type="entry name" value="Glutaredoxin"/>
    <property type="match status" value="1"/>
</dbReference>
<keyword evidence="5" id="KW-0472">Membrane</keyword>
<dbReference type="SUPFAM" id="SSF52833">
    <property type="entry name" value="Thioredoxin-like"/>
    <property type="match status" value="1"/>
</dbReference>
<dbReference type="RefSeq" id="WP_171834463.1">
    <property type="nucleotide sequence ID" value="NZ_CP053708.1"/>
</dbReference>
<dbReference type="PANTHER" id="PTHR42852:SF6">
    <property type="entry name" value="THIOL:DISULFIDE INTERCHANGE PROTEIN DSBE"/>
    <property type="match status" value="1"/>
</dbReference>
<keyword evidence="3" id="KW-1015">Disulfide bond</keyword>
<dbReference type="InterPro" id="IPR050553">
    <property type="entry name" value="Thioredoxin_ResA/DsbE_sf"/>
</dbReference>
<keyword evidence="5" id="KW-1133">Transmembrane helix</keyword>
<evidence type="ECO:0000256" key="2">
    <source>
        <dbReference type="ARBA" id="ARBA00022748"/>
    </source>
</evidence>
<dbReference type="PROSITE" id="PS51352">
    <property type="entry name" value="THIOREDOXIN_2"/>
    <property type="match status" value="1"/>
</dbReference>
<dbReference type="GO" id="GO:0030313">
    <property type="term" value="C:cell envelope"/>
    <property type="evidence" value="ECO:0007669"/>
    <property type="project" value="UniProtKB-SubCell"/>
</dbReference>
<sequence length="190" mass="20048">MMPPGSLLSRRRVLTIAPLAGAAAVGVGFWAMLAGMGRGSFDPHDIHAPALNRQVPPFALPDQAPGHGFSSADLGAATAPLLVNFFASWCIPCVIEAPLLISLKGRLPVWGIAYKDRPDDAAGFVTRTGSPYARLAADRPGLTAIDWGVSGVPESFLIRPGGTIAWHTAGPLTQEIIDRQVLPLAAELRR</sequence>
<dbReference type="InterPro" id="IPR013766">
    <property type="entry name" value="Thioredoxin_domain"/>
</dbReference>
<proteinExistence type="predicted"/>
<evidence type="ECO:0000256" key="5">
    <source>
        <dbReference type="SAM" id="Phobius"/>
    </source>
</evidence>
<name>A0A6M8HM64_9PROT</name>
<keyword evidence="5" id="KW-0812">Transmembrane</keyword>
<dbReference type="EMBL" id="CP053708">
    <property type="protein sequence ID" value="QKE89469.1"/>
    <property type="molecule type" value="Genomic_DNA"/>
</dbReference>
<dbReference type="InterPro" id="IPR036249">
    <property type="entry name" value="Thioredoxin-like_sf"/>
</dbReference>
<evidence type="ECO:0000313" key="8">
    <source>
        <dbReference type="Proteomes" id="UP000500767"/>
    </source>
</evidence>
<feature type="domain" description="Thioredoxin" evidence="6">
    <location>
        <begin position="49"/>
        <end position="186"/>
    </location>
</feature>
<keyword evidence="8" id="KW-1185">Reference proteome</keyword>
<gene>
    <name evidence="7" type="ORF">HN018_04920</name>
</gene>
<dbReference type="KEGG" id="lck:HN018_04920"/>